<sequence>MNEVQASEEVIVAVERVMRPPTPDEQSQRLALVRSWEWNIWVWTWLGIEGVQDLLQVMDPAPSNEGPKQKWDLMQWGSCHRALRSKGDL</sequence>
<reference evidence="1" key="2">
    <citation type="submission" date="2021-02" db="EMBL/GenBank/DDBJ databases">
        <authorList>
            <person name="Kimball J.A."/>
            <person name="Haas M.W."/>
            <person name="Macchietto M."/>
            <person name="Kono T."/>
            <person name="Duquette J."/>
            <person name="Shao M."/>
        </authorList>
    </citation>
    <scope>NUCLEOTIDE SEQUENCE</scope>
    <source>
        <tissue evidence="1">Fresh leaf tissue</tissue>
    </source>
</reference>
<protein>
    <submittedName>
        <fullName evidence="1">Uncharacterized protein</fullName>
    </submittedName>
</protein>
<reference evidence="1" key="1">
    <citation type="journal article" date="2021" name="bioRxiv">
        <title>Whole Genome Assembly and Annotation of Northern Wild Rice, Zizania palustris L., Supports a Whole Genome Duplication in the Zizania Genus.</title>
        <authorList>
            <person name="Haas M."/>
            <person name="Kono T."/>
            <person name="Macchietto M."/>
            <person name="Millas R."/>
            <person name="McGilp L."/>
            <person name="Shao M."/>
            <person name="Duquette J."/>
            <person name="Hirsch C.N."/>
            <person name="Kimball J."/>
        </authorList>
    </citation>
    <scope>NUCLEOTIDE SEQUENCE</scope>
    <source>
        <tissue evidence="1">Fresh leaf tissue</tissue>
    </source>
</reference>
<accession>A0A8J5S5X2</accession>
<evidence type="ECO:0000313" key="2">
    <source>
        <dbReference type="Proteomes" id="UP000729402"/>
    </source>
</evidence>
<evidence type="ECO:0000313" key="1">
    <source>
        <dbReference type="EMBL" id="KAG8060764.1"/>
    </source>
</evidence>
<name>A0A8J5S5X2_ZIZPA</name>
<comment type="caution">
    <text evidence="1">The sequence shown here is derived from an EMBL/GenBank/DDBJ whole genome shotgun (WGS) entry which is preliminary data.</text>
</comment>
<dbReference type="EMBL" id="JAAALK010000287">
    <property type="protein sequence ID" value="KAG8060764.1"/>
    <property type="molecule type" value="Genomic_DNA"/>
</dbReference>
<dbReference type="Proteomes" id="UP000729402">
    <property type="component" value="Unassembled WGS sequence"/>
</dbReference>
<keyword evidence="2" id="KW-1185">Reference proteome</keyword>
<dbReference type="AlphaFoldDB" id="A0A8J5S5X2"/>
<gene>
    <name evidence="1" type="ORF">GUJ93_ZPchr0002g26194</name>
</gene>
<proteinExistence type="predicted"/>
<organism evidence="1 2">
    <name type="scientific">Zizania palustris</name>
    <name type="common">Northern wild rice</name>
    <dbReference type="NCBI Taxonomy" id="103762"/>
    <lineage>
        <taxon>Eukaryota</taxon>
        <taxon>Viridiplantae</taxon>
        <taxon>Streptophyta</taxon>
        <taxon>Embryophyta</taxon>
        <taxon>Tracheophyta</taxon>
        <taxon>Spermatophyta</taxon>
        <taxon>Magnoliopsida</taxon>
        <taxon>Liliopsida</taxon>
        <taxon>Poales</taxon>
        <taxon>Poaceae</taxon>
        <taxon>BOP clade</taxon>
        <taxon>Oryzoideae</taxon>
        <taxon>Oryzeae</taxon>
        <taxon>Zizaniinae</taxon>
        <taxon>Zizania</taxon>
    </lineage>
</organism>